<sequence>MANSPNDLTTLLNRQLALYADDIVADVEEAVKEVSQEGVDKLKARSPRFTGSYRKGWRVKKVKKKYVIHNKTDYQLTHLLEKGHAKVGGGRVAPKPHIALVEQELIEELQRRVIEAVDR</sequence>
<proteinExistence type="predicted"/>
<dbReference type="RefSeq" id="WP_052651925.1">
    <property type="nucleotide sequence ID" value="NZ_CCXS01000001.1"/>
</dbReference>
<keyword evidence="2" id="KW-1185">Reference proteome</keyword>
<dbReference type="EMBL" id="CCXS01000001">
    <property type="protein sequence ID" value="CEG23128.1"/>
    <property type="molecule type" value="Genomic_DNA"/>
</dbReference>
<evidence type="ECO:0000313" key="2">
    <source>
        <dbReference type="Proteomes" id="UP000043699"/>
    </source>
</evidence>
<dbReference type="Proteomes" id="UP000043699">
    <property type="component" value="Unassembled WGS sequence"/>
</dbReference>
<dbReference type="Pfam" id="PF04883">
    <property type="entry name" value="HK97-gp10_like"/>
    <property type="match status" value="1"/>
</dbReference>
<dbReference type="OrthoDB" id="1696709at2"/>
<accession>A0A098ELG1</accession>
<evidence type="ECO:0008006" key="3">
    <source>
        <dbReference type="Google" id="ProtNLM"/>
    </source>
</evidence>
<name>A0A098ELG1_9BACL</name>
<dbReference type="STRING" id="1499687.BN1080_02072"/>
<gene>
    <name evidence="1" type="ORF">BN1080_02072</name>
</gene>
<evidence type="ECO:0000313" key="1">
    <source>
        <dbReference type="EMBL" id="CEG23128.1"/>
    </source>
</evidence>
<dbReference type="InterPro" id="IPR010064">
    <property type="entry name" value="HK97-gp10_tail"/>
</dbReference>
<protein>
    <recommendedName>
        <fullName evidence="3">Prophage pi2 protein 37</fullName>
    </recommendedName>
</protein>
<reference evidence="1 2" key="1">
    <citation type="submission" date="2014-09" db="EMBL/GenBank/DDBJ databases">
        <authorList>
            <person name="Urmite Genomes Urmite Genomes"/>
        </authorList>
    </citation>
    <scope>NUCLEOTIDE SEQUENCE [LARGE SCALE GENOMIC DNA]</scope>
    <source>
        <strain evidence="1 2">ES2</strain>
    </source>
</reference>
<organism evidence="1 2">
    <name type="scientific">Planococcus massiliensis</name>
    <dbReference type="NCBI Taxonomy" id="1499687"/>
    <lineage>
        <taxon>Bacteria</taxon>
        <taxon>Bacillati</taxon>
        <taxon>Bacillota</taxon>
        <taxon>Bacilli</taxon>
        <taxon>Bacillales</taxon>
        <taxon>Caryophanaceae</taxon>
        <taxon>Planococcus</taxon>
    </lineage>
</organism>
<dbReference type="AlphaFoldDB" id="A0A098ELG1"/>